<dbReference type="EMBL" id="CP098023">
    <property type="protein sequence ID" value="WKD50291.1"/>
    <property type="molecule type" value="Genomic_DNA"/>
</dbReference>
<dbReference type="Proteomes" id="UP001321520">
    <property type="component" value="Chromosome"/>
</dbReference>
<sequence>MIDLMNSFPVFIVKDLKAAKNFYSKYFGFNIAFENTWYLHLISNSGVQIGFMLPDQPTQPNMFHKAYNGNGVIFSLEVEDADSAFAAAKQCALDIVLEIRSEDWGQRHFCVKDVNGIYLDIVQTIEATGEYR</sequence>
<accession>A0ABY9ED63</accession>
<evidence type="ECO:0000313" key="3">
    <source>
        <dbReference type="Proteomes" id="UP001321520"/>
    </source>
</evidence>
<dbReference type="Pfam" id="PF00903">
    <property type="entry name" value="Glyoxalase"/>
    <property type="match status" value="1"/>
</dbReference>
<evidence type="ECO:0000313" key="2">
    <source>
        <dbReference type="EMBL" id="WKD50291.1"/>
    </source>
</evidence>
<reference evidence="2 3" key="1">
    <citation type="submission" date="2022-05" db="EMBL/GenBank/DDBJ databases">
        <title>Microbulbifer sp. nov., isolated from sponge.</title>
        <authorList>
            <person name="Gao L."/>
        </authorList>
    </citation>
    <scope>NUCLEOTIDE SEQUENCE [LARGE SCALE GENOMIC DNA]</scope>
    <source>
        <strain evidence="2 3">MI-G</strain>
    </source>
</reference>
<dbReference type="Gene3D" id="3.30.720.120">
    <property type="match status" value="1"/>
</dbReference>
<dbReference type="InterPro" id="IPR004360">
    <property type="entry name" value="Glyas_Fos-R_dOase_dom"/>
</dbReference>
<proteinExistence type="predicted"/>
<dbReference type="InterPro" id="IPR029068">
    <property type="entry name" value="Glyas_Bleomycin-R_OHBP_Dase"/>
</dbReference>
<dbReference type="Gene3D" id="3.30.720.110">
    <property type="match status" value="1"/>
</dbReference>
<feature type="domain" description="VOC" evidence="1">
    <location>
        <begin position="4"/>
        <end position="124"/>
    </location>
</feature>
<evidence type="ECO:0000259" key="1">
    <source>
        <dbReference type="PROSITE" id="PS51819"/>
    </source>
</evidence>
<keyword evidence="3" id="KW-1185">Reference proteome</keyword>
<dbReference type="SUPFAM" id="SSF54593">
    <property type="entry name" value="Glyoxalase/Bleomycin resistance protein/Dihydroxybiphenyl dioxygenase"/>
    <property type="match status" value="1"/>
</dbReference>
<name>A0ABY9ED63_9GAMM</name>
<organism evidence="2 3">
    <name type="scientific">Microbulbifer spongiae</name>
    <dbReference type="NCBI Taxonomy" id="2944933"/>
    <lineage>
        <taxon>Bacteria</taxon>
        <taxon>Pseudomonadati</taxon>
        <taxon>Pseudomonadota</taxon>
        <taxon>Gammaproteobacteria</taxon>
        <taxon>Cellvibrionales</taxon>
        <taxon>Microbulbiferaceae</taxon>
        <taxon>Microbulbifer</taxon>
    </lineage>
</organism>
<dbReference type="RefSeq" id="WP_301416443.1">
    <property type="nucleotide sequence ID" value="NZ_CP098023.1"/>
</dbReference>
<dbReference type="PROSITE" id="PS51819">
    <property type="entry name" value="VOC"/>
    <property type="match status" value="1"/>
</dbReference>
<dbReference type="InterPro" id="IPR037523">
    <property type="entry name" value="VOC_core"/>
</dbReference>
<gene>
    <name evidence="2" type="ORF">M8T91_02345</name>
</gene>
<protein>
    <submittedName>
        <fullName evidence="2">VOC family protein</fullName>
    </submittedName>
</protein>